<accession>A0A0V0GZW5</accession>
<name>A0A0V0GZW5_SOLCH</name>
<feature type="compositionally biased region" description="Basic residues" evidence="1">
    <location>
        <begin position="94"/>
        <end position="106"/>
    </location>
</feature>
<organism evidence="2">
    <name type="scientific">Solanum chacoense</name>
    <name type="common">Chaco potato</name>
    <dbReference type="NCBI Taxonomy" id="4108"/>
    <lineage>
        <taxon>Eukaryota</taxon>
        <taxon>Viridiplantae</taxon>
        <taxon>Streptophyta</taxon>
        <taxon>Embryophyta</taxon>
        <taxon>Tracheophyta</taxon>
        <taxon>Spermatophyta</taxon>
        <taxon>Magnoliopsida</taxon>
        <taxon>eudicotyledons</taxon>
        <taxon>Gunneridae</taxon>
        <taxon>Pentapetalae</taxon>
        <taxon>asterids</taxon>
        <taxon>lamiids</taxon>
        <taxon>Solanales</taxon>
        <taxon>Solanaceae</taxon>
        <taxon>Solanoideae</taxon>
        <taxon>Solaneae</taxon>
        <taxon>Solanum</taxon>
    </lineage>
</organism>
<feature type="region of interest" description="Disordered" evidence="1">
    <location>
        <begin position="75"/>
        <end position="113"/>
    </location>
</feature>
<dbReference type="AlphaFoldDB" id="A0A0V0GZW5"/>
<protein>
    <submittedName>
        <fullName evidence="2">Putative ovule protein</fullName>
    </submittedName>
</protein>
<sequence>LSSLSLSVVFSDGIEGCAGQKRREDQLRPASLFLSLLLAPARTITTSNEQQLQLPRPTSGAIPAKARTVSSFSGELTHLPRRPAQKRDGSVTFCRRRSTRSGRKCALRPPNLV</sequence>
<evidence type="ECO:0000313" key="2">
    <source>
        <dbReference type="EMBL" id="JAP12790.1"/>
    </source>
</evidence>
<dbReference type="EMBL" id="GEDG01029054">
    <property type="protein sequence ID" value="JAP12790.1"/>
    <property type="molecule type" value="Transcribed_RNA"/>
</dbReference>
<feature type="non-terminal residue" evidence="2">
    <location>
        <position position="1"/>
    </location>
</feature>
<proteinExistence type="predicted"/>
<reference evidence="2" key="1">
    <citation type="submission" date="2015-12" db="EMBL/GenBank/DDBJ databases">
        <title>Gene expression during late stages of embryo sac development: a critical building block for successful pollen-pistil interactions.</title>
        <authorList>
            <person name="Liu Y."/>
            <person name="Joly V."/>
            <person name="Sabar M."/>
            <person name="Matton D.P."/>
        </authorList>
    </citation>
    <scope>NUCLEOTIDE SEQUENCE</scope>
</reference>
<evidence type="ECO:0000256" key="1">
    <source>
        <dbReference type="SAM" id="MobiDB-lite"/>
    </source>
</evidence>